<dbReference type="Proteomes" id="UP000267251">
    <property type="component" value="Unassembled WGS sequence"/>
</dbReference>
<keyword evidence="3" id="KW-1185">Reference proteome</keyword>
<dbReference type="AlphaFoldDB" id="A0A4P9XYS2"/>
<organism evidence="2 3">
    <name type="scientific">Piptocephalis cylindrospora</name>
    <dbReference type="NCBI Taxonomy" id="1907219"/>
    <lineage>
        <taxon>Eukaryota</taxon>
        <taxon>Fungi</taxon>
        <taxon>Fungi incertae sedis</taxon>
        <taxon>Zoopagomycota</taxon>
        <taxon>Zoopagomycotina</taxon>
        <taxon>Zoopagomycetes</taxon>
        <taxon>Zoopagales</taxon>
        <taxon>Piptocephalidaceae</taxon>
        <taxon>Piptocephalis</taxon>
    </lineage>
</organism>
<reference evidence="3" key="1">
    <citation type="journal article" date="2018" name="Nat. Microbiol.">
        <title>Leveraging single-cell genomics to expand the fungal tree of life.</title>
        <authorList>
            <person name="Ahrendt S.R."/>
            <person name="Quandt C.A."/>
            <person name="Ciobanu D."/>
            <person name="Clum A."/>
            <person name="Salamov A."/>
            <person name="Andreopoulos B."/>
            <person name="Cheng J.F."/>
            <person name="Woyke T."/>
            <person name="Pelin A."/>
            <person name="Henrissat B."/>
            <person name="Reynolds N.K."/>
            <person name="Benny G.L."/>
            <person name="Smith M.E."/>
            <person name="James T.Y."/>
            <person name="Grigoriev I.V."/>
        </authorList>
    </citation>
    <scope>NUCLEOTIDE SEQUENCE [LARGE SCALE GENOMIC DNA]</scope>
</reference>
<dbReference type="EMBL" id="KZ989062">
    <property type="protein sequence ID" value="RKP11262.1"/>
    <property type="molecule type" value="Genomic_DNA"/>
</dbReference>
<proteinExistence type="predicted"/>
<sequence length="123" mass="13484">MLPHTLILLSALTLHQALAAPKIPRLHMVPAGFTNALGLRDAVLFHEDSRRRAHEEKQSDQIVGLLGKGNKVQQQAMLATADKSVQRQVSGSMTYSASSSPIALTDQKKVTVQSVEHYWDVDS</sequence>
<keyword evidence="1" id="KW-0732">Signal</keyword>
<evidence type="ECO:0000256" key="1">
    <source>
        <dbReference type="SAM" id="SignalP"/>
    </source>
</evidence>
<gene>
    <name evidence="2" type="ORF">BJ684DRAFT_22189</name>
</gene>
<evidence type="ECO:0000313" key="2">
    <source>
        <dbReference type="EMBL" id="RKP11262.1"/>
    </source>
</evidence>
<name>A0A4P9XYS2_9FUNG</name>
<accession>A0A4P9XYS2</accession>
<feature type="chain" id="PRO_5020845440" evidence="1">
    <location>
        <begin position="20"/>
        <end position="123"/>
    </location>
</feature>
<protein>
    <submittedName>
        <fullName evidence="2">Uncharacterized protein</fullName>
    </submittedName>
</protein>
<feature type="signal peptide" evidence="1">
    <location>
        <begin position="1"/>
        <end position="19"/>
    </location>
</feature>
<evidence type="ECO:0000313" key="3">
    <source>
        <dbReference type="Proteomes" id="UP000267251"/>
    </source>
</evidence>